<protein>
    <submittedName>
        <fullName evidence="2">Uncharacterized protein</fullName>
    </submittedName>
</protein>
<name>A0A9P1IHD4_9PELO</name>
<reference evidence="2" key="1">
    <citation type="submission" date="2022-11" db="EMBL/GenBank/DDBJ databases">
        <authorList>
            <person name="Kikuchi T."/>
        </authorList>
    </citation>
    <scope>NUCLEOTIDE SEQUENCE</scope>
    <source>
        <strain evidence="2">PS1010</strain>
    </source>
</reference>
<feature type="region of interest" description="Disordered" evidence="1">
    <location>
        <begin position="130"/>
        <end position="182"/>
    </location>
</feature>
<dbReference type="Proteomes" id="UP001152747">
    <property type="component" value="Unassembled WGS sequence"/>
</dbReference>
<dbReference type="EMBL" id="CANHGI010000003">
    <property type="protein sequence ID" value="CAI5444903.1"/>
    <property type="molecule type" value="Genomic_DNA"/>
</dbReference>
<comment type="caution">
    <text evidence="2">The sequence shown here is derived from an EMBL/GenBank/DDBJ whole genome shotgun (WGS) entry which is preliminary data.</text>
</comment>
<keyword evidence="3" id="KW-1185">Reference proteome</keyword>
<evidence type="ECO:0000256" key="1">
    <source>
        <dbReference type="SAM" id="MobiDB-lite"/>
    </source>
</evidence>
<feature type="compositionally biased region" description="Low complexity" evidence="1">
    <location>
        <begin position="158"/>
        <end position="171"/>
    </location>
</feature>
<dbReference type="OrthoDB" id="5779350at2759"/>
<feature type="compositionally biased region" description="Low complexity" evidence="1">
    <location>
        <begin position="137"/>
        <end position="151"/>
    </location>
</feature>
<proteinExistence type="predicted"/>
<sequence>MELIKEFSDVTVAVLPIKKIQDVEMLKADWEIEKDISIAQKITDRLNTEAKFKKGKISLTDRFEMAGLGYELKSKRKEEAADRNIIIYRREKKSEASGSYSPVPYSPSFESPTVHKSVMPRARGFFRSTAPEPVAVSSSSSSSFSNDSMNSPRKSFKYQNSNNYYRNNNNYKKQWDNSSNFV</sequence>
<dbReference type="AlphaFoldDB" id="A0A9P1IHD4"/>
<organism evidence="2 3">
    <name type="scientific">Caenorhabditis angaria</name>
    <dbReference type="NCBI Taxonomy" id="860376"/>
    <lineage>
        <taxon>Eukaryota</taxon>
        <taxon>Metazoa</taxon>
        <taxon>Ecdysozoa</taxon>
        <taxon>Nematoda</taxon>
        <taxon>Chromadorea</taxon>
        <taxon>Rhabditida</taxon>
        <taxon>Rhabditina</taxon>
        <taxon>Rhabditomorpha</taxon>
        <taxon>Rhabditoidea</taxon>
        <taxon>Rhabditidae</taxon>
        <taxon>Peloderinae</taxon>
        <taxon>Caenorhabditis</taxon>
    </lineage>
</organism>
<evidence type="ECO:0000313" key="2">
    <source>
        <dbReference type="EMBL" id="CAI5444903.1"/>
    </source>
</evidence>
<accession>A0A9P1IHD4</accession>
<evidence type="ECO:0000313" key="3">
    <source>
        <dbReference type="Proteomes" id="UP001152747"/>
    </source>
</evidence>
<gene>
    <name evidence="2" type="ORF">CAMP_LOCUS7540</name>
</gene>